<accession>A0ABV3VWQ2</accession>
<evidence type="ECO:0000313" key="3">
    <source>
        <dbReference type="Proteomes" id="UP001558534"/>
    </source>
</evidence>
<proteinExistence type="predicted"/>
<protein>
    <submittedName>
        <fullName evidence="2">NAD-dependent epimerase/dehydratase family protein</fullName>
    </submittedName>
</protein>
<dbReference type="InterPro" id="IPR001509">
    <property type="entry name" value="Epimerase_deHydtase"/>
</dbReference>
<dbReference type="InterPro" id="IPR036291">
    <property type="entry name" value="NAD(P)-bd_dom_sf"/>
</dbReference>
<keyword evidence="3" id="KW-1185">Reference proteome</keyword>
<dbReference type="Gene3D" id="3.40.50.720">
    <property type="entry name" value="NAD(P)-binding Rossmann-like Domain"/>
    <property type="match status" value="1"/>
</dbReference>
<reference evidence="2 3" key="1">
    <citation type="submission" date="2024-07" db="EMBL/GenBank/DDBJ databases">
        <title>Characterization of a bacterium isolated from hydrolysated instant sea cucumber by whole-genome sequencing and metabolomics.</title>
        <authorList>
            <person name="Luo X."/>
            <person name="Zhang Z."/>
            <person name="Zheng Z."/>
            <person name="Zhang W."/>
            <person name="Ming T."/>
            <person name="Jiao L."/>
            <person name="Su X."/>
            <person name="Kong F."/>
            <person name="Xu J."/>
        </authorList>
    </citation>
    <scope>NUCLEOTIDE SEQUENCE [LARGE SCALE GENOMIC DNA]</scope>
    <source>
        <strain evidence="2 3">XL-2024</strain>
    </source>
</reference>
<dbReference type="Proteomes" id="UP001558534">
    <property type="component" value="Unassembled WGS sequence"/>
</dbReference>
<dbReference type="PANTHER" id="PTHR43245">
    <property type="entry name" value="BIFUNCTIONAL POLYMYXIN RESISTANCE PROTEIN ARNA"/>
    <property type="match status" value="1"/>
</dbReference>
<dbReference type="PANTHER" id="PTHR43245:SF58">
    <property type="entry name" value="BLL5923 PROTEIN"/>
    <property type="match status" value="1"/>
</dbReference>
<dbReference type="RefSeq" id="WP_368636218.1">
    <property type="nucleotide sequence ID" value="NZ_JBFRHK010000004.1"/>
</dbReference>
<dbReference type="SUPFAM" id="SSF51735">
    <property type="entry name" value="NAD(P)-binding Rossmann-fold domains"/>
    <property type="match status" value="1"/>
</dbReference>
<organism evidence="2 3">
    <name type="scientific">Lysinibacillus xylanilyticus</name>
    <dbReference type="NCBI Taxonomy" id="582475"/>
    <lineage>
        <taxon>Bacteria</taxon>
        <taxon>Bacillati</taxon>
        <taxon>Bacillota</taxon>
        <taxon>Bacilli</taxon>
        <taxon>Bacillales</taxon>
        <taxon>Bacillaceae</taxon>
        <taxon>Lysinibacillus</taxon>
    </lineage>
</organism>
<dbReference type="EMBL" id="JBFRHK010000004">
    <property type="protein sequence ID" value="MEX3745331.1"/>
    <property type="molecule type" value="Genomic_DNA"/>
</dbReference>
<dbReference type="Pfam" id="PF01370">
    <property type="entry name" value="Epimerase"/>
    <property type="match status" value="1"/>
</dbReference>
<comment type="caution">
    <text evidence="2">The sequence shown here is derived from an EMBL/GenBank/DDBJ whole genome shotgun (WGS) entry which is preliminary data.</text>
</comment>
<evidence type="ECO:0000259" key="1">
    <source>
        <dbReference type="Pfam" id="PF01370"/>
    </source>
</evidence>
<name>A0ABV3VWQ2_9BACI</name>
<evidence type="ECO:0000313" key="2">
    <source>
        <dbReference type="EMBL" id="MEX3745331.1"/>
    </source>
</evidence>
<dbReference type="InterPro" id="IPR050177">
    <property type="entry name" value="Lipid_A_modif_metabolic_enz"/>
</dbReference>
<feature type="domain" description="NAD-dependent epimerase/dehydratase" evidence="1">
    <location>
        <begin position="3"/>
        <end position="199"/>
    </location>
</feature>
<gene>
    <name evidence="2" type="ORF">AB1300_09305</name>
</gene>
<sequence>MNILITGETGYIAKSLKAYLTLKFAESSFFLKSIRNNAINNLYLNEVDVLIHLAALVHKKETPDSEGLYYQVNTELTYQLAMKAKSAGVKQFIFFSTMAVYGDVQGKINHQTKTNPVTFYGKSKLAAEKKILELQDEHFQVAIVRPPMVYGPKCPGNYSLLSKLSRKTFVFPKVENKRSMLFINNLNEFIFQLIQHKESGIFHPQDPQYINTSSMVREISKVHGKSVYFNKLVGRVLKLLIGNKMIYKKVFGDLYYERDLSSYKDNSYQKFNFEQAIAVTERE</sequence>